<organism evidence="2 3">
    <name type="scientific">Yinghuangia aomiensis</name>
    <dbReference type="NCBI Taxonomy" id="676205"/>
    <lineage>
        <taxon>Bacteria</taxon>
        <taxon>Bacillati</taxon>
        <taxon>Actinomycetota</taxon>
        <taxon>Actinomycetes</taxon>
        <taxon>Kitasatosporales</taxon>
        <taxon>Streptomycetaceae</taxon>
        <taxon>Yinghuangia</taxon>
    </lineage>
</organism>
<evidence type="ECO:0000313" key="2">
    <source>
        <dbReference type="EMBL" id="GAA4956793.1"/>
    </source>
</evidence>
<dbReference type="Proteomes" id="UP001500466">
    <property type="component" value="Unassembled WGS sequence"/>
</dbReference>
<feature type="region of interest" description="Disordered" evidence="1">
    <location>
        <begin position="88"/>
        <end position="115"/>
    </location>
</feature>
<accession>A0ABP9GYJ6</accession>
<sequence>MALEPHPAPGDDDEVLPCGASLAELWDTGRPPAGHGTCPDCRDAVSGMEALHVVVADAMAPGRPDEARQADFAARVMDVVRTELRPGPLVPLGIAETGSGGEGQPGDEPGTPEESDDWITEAAAARVLRAAAEREPGVWAGSCRIRPLGGSDRAHPAQRLPREPLWVRIEIAVASVPSLTDTAERVRLRVLETADRHLGMDVAAVDVAVVELRDEPPSAPPRRILR</sequence>
<name>A0ABP9GYJ6_9ACTN</name>
<reference evidence="3" key="1">
    <citation type="journal article" date="2019" name="Int. J. Syst. Evol. Microbiol.">
        <title>The Global Catalogue of Microorganisms (GCM) 10K type strain sequencing project: providing services to taxonomists for standard genome sequencing and annotation.</title>
        <authorList>
            <consortium name="The Broad Institute Genomics Platform"/>
            <consortium name="The Broad Institute Genome Sequencing Center for Infectious Disease"/>
            <person name="Wu L."/>
            <person name="Ma J."/>
        </authorList>
    </citation>
    <scope>NUCLEOTIDE SEQUENCE [LARGE SCALE GENOMIC DNA]</scope>
    <source>
        <strain evidence="3">JCM 17986</strain>
    </source>
</reference>
<evidence type="ECO:0000256" key="1">
    <source>
        <dbReference type="SAM" id="MobiDB-lite"/>
    </source>
</evidence>
<keyword evidence="3" id="KW-1185">Reference proteome</keyword>
<protein>
    <recommendedName>
        <fullName evidence="4">Asp23/Gls24 family envelope stress response protein</fullName>
    </recommendedName>
</protein>
<proteinExistence type="predicted"/>
<evidence type="ECO:0000313" key="3">
    <source>
        <dbReference type="Proteomes" id="UP001500466"/>
    </source>
</evidence>
<evidence type="ECO:0008006" key="4">
    <source>
        <dbReference type="Google" id="ProtNLM"/>
    </source>
</evidence>
<gene>
    <name evidence="2" type="ORF">GCM10023205_18870</name>
</gene>
<comment type="caution">
    <text evidence="2">The sequence shown here is derived from an EMBL/GenBank/DDBJ whole genome shotgun (WGS) entry which is preliminary data.</text>
</comment>
<dbReference type="RefSeq" id="WP_345674883.1">
    <property type="nucleotide sequence ID" value="NZ_BAABHS010000005.1"/>
</dbReference>
<dbReference type="EMBL" id="BAABHS010000005">
    <property type="protein sequence ID" value="GAA4956793.1"/>
    <property type="molecule type" value="Genomic_DNA"/>
</dbReference>